<dbReference type="PANTHER" id="PTHR30290:SF9">
    <property type="entry name" value="OLIGOPEPTIDE-BINDING PROTEIN APPA"/>
    <property type="match status" value="1"/>
</dbReference>
<comment type="similarity">
    <text evidence="1">Belongs to the bacterial solute-binding protein 5 family.</text>
</comment>
<gene>
    <name evidence="8" type="ORF">ACFOZ5_11985</name>
</gene>
<proteinExistence type="inferred from homology"/>
<keyword evidence="5" id="KW-0653">Protein transport</keyword>
<feature type="chain" id="PRO_5046320481" evidence="6">
    <location>
        <begin position="26"/>
        <end position="498"/>
    </location>
</feature>
<evidence type="ECO:0000313" key="8">
    <source>
        <dbReference type="EMBL" id="MFC4259749.1"/>
    </source>
</evidence>
<dbReference type="SUPFAM" id="SSF53850">
    <property type="entry name" value="Periplasmic binding protein-like II"/>
    <property type="match status" value="1"/>
</dbReference>
<dbReference type="Gene3D" id="3.40.190.10">
    <property type="entry name" value="Periplasmic binding protein-like II"/>
    <property type="match status" value="1"/>
</dbReference>
<evidence type="ECO:0000259" key="7">
    <source>
        <dbReference type="Pfam" id="PF00496"/>
    </source>
</evidence>
<reference evidence="9" key="1">
    <citation type="journal article" date="2019" name="Int. J. Syst. Evol. Microbiol.">
        <title>The Global Catalogue of Microorganisms (GCM) 10K type strain sequencing project: providing services to taxonomists for standard genome sequencing and annotation.</title>
        <authorList>
            <consortium name="The Broad Institute Genomics Platform"/>
            <consortium name="The Broad Institute Genome Sequencing Center for Infectious Disease"/>
            <person name="Wu L."/>
            <person name="Ma J."/>
        </authorList>
    </citation>
    <scope>NUCLEOTIDE SEQUENCE [LARGE SCALE GENOMIC DNA]</scope>
    <source>
        <strain evidence="9">CECT 7297</strain>
    </source>
</reference>
<keyword evidence="2" id="KW-0813">Transport</keyword>
<evidence type="ECO:0000313" key="9">
    <source>
        <dbReference type="Proteomes" id="UP001595798"/>
    </source>
</evidence>
<dbReference type="PANTHER" id="PTHR30290">
    <property type="entry name" value="PERIPLASMIC BINDING COMPONENT OF ABC TRANSPORTER"/>
    <property type="match status" value="1"/>
</dbReference>
<evidence type="ECO:0000256" key="5">
    <source>
        <dbReference type="ARBA" id="ARBA00022927"/>
    </source>
</evidence>
<protein>
    <submittedName>
        <fullName evidence="8">ABC transporter substrate-binding protein</fullName>
    </submittedName>
</protein>
<accession>A0ABV8QIB8</accession>
<dbReference type="Pfam" id="PF00496">
    <property type="entry name" value="SBP_bac_5"/>
    <property type="match status" value="1"/>
</dbReference>
<evidence type="ECO:0000256" key="1">
    <source>
        <dbReference type="ARBA" id="ARBA00005695"/>
    </source>
</evidence>
<evidence type="ECO:0000256" key="4">
    <source>
        <dbReference type="ARBA" id="ARBA00022856"/>
    </source>
</evidence>
<comment type="caution">
    <text evidence="8">The sequence shown here is derived from an EMBL/GenBank/DDBJ whole genome shotgun (WGS) entry which is preliminary data.</text>
</comment>
<dbReference type="Proteomes" id="UP001595798">
    <property type="component" value="Unassembled WGS sequence"/>
</dbReference>
<organism evidence="8 9">
    <name type="scientific">Marinobacter lacisalsi</name>
    <dbReference type="NCBI Taxonomy" id="475979"/>
    <lineage>
        <taxon>Bacteria</taxon>
        <taxon>Pseudomonadati</taxon>
        <taxon>Pseudomonadota</taxon>
        <taxon>Gammaproteobacteria</taxon>
        <taxon>Pseudomonadales</taxon>
        <taxon>Marinobacteraceae</taxon>
        <taxon>Marinobacter</taxon>
    </lineage>
</organism>
<feature type="signal peptide" evidence="6">
    <location>
        <begin position="1"/>
        <end position="25"/>
    </location>
</feature>
<feature type="domain" description="Solute-binding protein family 5" evidence="7">
    <location>
        <begin position="72"/>
        <end position="421"/>
    </location>
</feature>
<sequence length="498" mass="55868">MPMKACKKGVLLVALCSALWGQARAEGTLTVGLESDPIGFNAAKARLFNQTTSNVALAVMEGLFAYDREGNIVPRLGLELTEADDRLSATVTLREGVTFHDGTPFNADAVVAHYDWITSPGSGINTAMIEPIDYVEKVDEYTVRFVLNQPWVALKSALAIDHMFNFIGSPTAVKADPEAFHRHPVGTGPFVFEEWRSGERLVVSRNANYWDSNLPHLDQVVFRVLPDNDTRNQSLRAGEVDVTPVPTPVQVVAAREDDSIAVHEYESSGALSWNFHHRKEPFKDPEVRRAVIQAVDQDALIKVFYQGTTVPTTGLFSASSEWHCEDLDWPSYNPEQVRKVLEEKGSIQFEHISTNTPAGRRLGAIFQHFFQEAGFDTTLKLLDQGQNIRAGLFGNYQVNIWRYVDFGGDPDLNLTSYLTSTVTRHDVDTYKPLLEKARTETDRARRKQIYCDIAQQFADDAVFMMPVQSTYYVLASPKVKDVAPLRNNLVQLRDIRIE</sequence>
<dbReference type="RefSeq" id="WP_379887594.1">
    <property type="nucleotide sequence ID" value="NZ_JBHSDI010000015.1"/>
</dbReference>
<evidence type="ECO:0000256" key="2">
    <source>
        <dbReference type="ARBA" id="ARBA00022448"/>
    </source>
</evidence>
<keyword evidence="9" id="KW-1185">Reference proteome</keyword>
<dbReference type="InterPro" id="IPR039424">
    <property type="entry name" value="SBP_5"/>
</dbReference>
<dbReference type="Gene3D" id="3.10.105.10">
    <property type="entry name" value="Dipeptide-binding Protein, Domain 3"/>
    <property type="match status" value="1"/>
</dbReference>
<keyword evidence="4" id="KW-0571">Peptide transport</keyword>
<dbReference type="InterPro" id="IPR000914">
    <property type="entry name" value="SBP_5_dom"/>
</dbReference>
<dbReference type="InterPro" id="IPR030678">
    <property type="entry name" value="Peptide/Ni-bd"/>
</dbReference>
<evidence type="ECO:0000256" key="6">
    <source>
        <dbReference type="SAM" id="SignalP"/>
    </source>
</evidence>
<dbReference type="PIRSF" id="PIRSF002741">
    <property type="entry name" value="MppA"/>
    <property type="match status" value="1"/>
</dbReference>
<keyword evidence="3 6" id="KW-0732">Signal</keyword>
<name>A0ABV8QIB8_9GAMM</name>
<evidence type="ECO:0000256" key="3">
    <source>
        <dbReference type="ARBA" id="ARBA00022729"/>
    </source>
</evidence>
<dbReference type="EMBL" id="JBHSDI010000015">
    <property type="protein sequence ID" value="MFC4259749.1"/>
    <property type="molecule type" value="Genomic_DNA"/>
</dbReference>
<dbReference type="Gene3D" id="3.90.76.10">
    <property type="entry name" value="Dipeptide-binding Protein, Domain 1"/>
    <property type="match status" value="1"/>
</dbReference>